<sequence length="406" mass="43937">MLQFDIVIVGNSAAGLQAIRTIRRHDRTVSVALVDREPCPAYSRVLTPYFIGGKTPRENLYLVDLPFYDEMGVTTFFGKNAVSLDPERRELGLEDGMTLRFGSLLLAMGSEARPFKTGSRRISTLRHMADAEKLASLLQPAKSVTALGAGLVSVPVLSHLPRDVERHLIVASGRIFSRLLDAESALLLEEHFEASGVILHKRDDITEVLEGERLQISLASGGTLATDALVVGKGVVPNTRLAAGAGLAVKDGILVDERCRTSHPAVYAAGDAAQGKDFVTGETTVQGNWITAVEQGEVAACNMLGLQHVYEGSMKNNITEVFGLEVAAIGFCSDEAPRCVVHGSLASGRFRKVFLDERDRVIGAVVIGETNDSGLYYQMVRARLPFPGKRALQGENRYAGFMRQIA</sequence>
<evidence type="ECO:0000256" key="3">
    <source>
        <dbReference type="ARBA" id="ARBA00022630"/>
    </source>
</evidence>
<dbReference type="PANTHER" id="PTHR43429:SF3">
    <property type="entry name" value="NITRITE REDUCTASE [NAD(P)H]"/>
    <property type="match status" value="1"/>
</dbReference>
<dbReference type="Gene3D" id="3.50.50.60">
    <property type="entry name" value="FAD/NAD(P)-binding domain"/>
    <property type="match status" value="2"/>
</dbReference>
<protein>
    <submittedName>
        <fullName evidence="6">NAD(P)/FAD-dependent oxidoreductase</fullName>
    </submittedName>
</protein>
<evidence type="ECO:0000256" key="4">
    <source>
        <dbReference type="ARBA" id="ARBA00022827"/>
    </source>
</evidence>
<keyword evidence="3" id="KW-0285">Flavoprotein</keyword>
<dbReference type="InterPro" id="IPR050260">
    <property type="entry name" value="FAD-bd_OxRdtase"/>
</dbReference>
<comment type="caution">
    <text evidence="6">The sequence shown here is derived from an EMBL/GenBank/DDBJ whole genome shotgun (WGS) entry which is preliminary data.</text>
</comment>
<dbReference type="GO" id="GO:0016491">
    <property type="term" value="F:oxidoreductase activity"/>
    <property type="evidence" value="ECO:0007669"/>
    <property type="project" value="InterPro"/>
</dbReference>
<evidence type="ECO:0000256" key="1">
    <source>
        <dbReference type="ARBA" id="ARBA00001974"/>
    </source>
</evidence>
<dbReference type="InterPro" id="IPR016156">
    <property type="entry name" value="FAD/NAD-linked_Rdtase_dimer_sf"/>
</dbReference>
<dbReference type="AlphaFoldDB" id="A0A4S1CAN8"/>
<accession>A0A4S1CAN8</accession>
<comment type="similarity">
    <text evidence="2">Belongs to the FAD-dependent oxidoreductase family.</text>
</comment>
<gene>
    <name evidence="6" type="ORF">E4633_19215</name>
</gene>
<dbReference type="PANTHER" id="PTHR43429">
    <property type="entry name" value="PYRIDINE NUCLEOTIDE-DISULFIDE OXIDOREDUCTASE DOMAIN-CONTAINING"/>
    <property type="match status" value="1"/>
</dbReference>
<keyword evidence="4" id="KW-0274">FAD</keyword>
<comment type="cofactor">
    <cofactor evidence="1">
        <name>FAD</name>
        <dbReference type="ChEBI" id="CHEBI:57692"/>
    </cofactor>
</comment>
<dbReference type="Pfam" id="PF07992">
    <property type="entry name" value="Pyr_redox_2"/>
    <property type="match status" value="1"/>
</dbReference>
<organism evidence="6 7">
    <name type="scientific">Geomonas terrae</name>
    <dbReference type="NCBI Taxonomy" id="2562681"/>
    <lineage>
        <taxon>Bacteria</taxon>
        <taxon>Pseudomonadati</taxon>
        <taxon>Thermodesulfobacteriota</taxon>
        <taxon>Desulfuromonadia</taxon>
        <taxon>Geobacterales</taxon>
        <taxon>Geobacteraceae</taxon>
        <taxon>Geomonas</taxon>
    </lineage>
</organism>
<dbReference type="EMBL" id="SRSC01000005">
    <property type="protein sequence ID" value="TGU70369.1"/>
    <property type="molecule type" value="Genomic_DNA"/>
</dbReference>
<reference evidence="6 7" key="1">
    <citation type="submission" date="2019-04" db="EMBL/GenBank/DDBJ databases">
        <title>Geobacter oryzae sp. nov., ferric-reducing bacteria isolated from paddy soil.</title>
        <authorList>
            <person name="Xu Z."/>
            <person name="Masuda Y."/>
            <person name="Itoh H."/>
            <person name="Senoo K."/>
        </authorList>
    </citation>
    <scope>NUCLEOTIDE SEQUENCE [LARGE SCALE GENOMIC DNA]</scope>
    <source>
        <strain evidence="6 7">Red111</strain>
    </source>
</reference>
<dbReference type="InterPro" id="IPR023753">
    <property type="entry name" value="FAD/NAD-binding_dom"/>
</dbReference>
<evidence type="ECO:0000256" key="2">
    <source>
        <dbReference type="ARBA" id="ARBA00006442"/>
    </source>
</evidence>
<dbReference type="SUPFAM" id="SSF51905">
    <property type="entry name" value="FAD/NAD(P)-binding domain"/>
    <property type="match status" value="1"/>
</dbReference>
<dbReference type="PRINTS" id="PR00411">
    <property type="entry name" value="PNDRDTASEI"/>
</dbReference>
<dbReference type="PRINTS" id="PR00368">
    <property type="entry name" value="FADPNR"/>
</dbReference>
<dbReference type="Gene3D" id="3.30.390.30">
    <property type="match status" value="1"/>
</dbReference>
<evidence type="ECO:0000313" key="7">
    <source>
        <dbReference type="Proteomes" id="UP000306416"/>
    </source>
</evidence>
<proteinExistence type="inferred from homology"/>
<evidence type="ECO:0000313" key="6">
    <source>
        <dbReference type="EMBL" id="TGU70369.1"/>
    </source>
</evidence>
<feature type="domain" description="FAD/NAD(P)-binding" evidence="5">
    <location>
        <begin position="4"/>
        <end position="296"/>
    </location>
</feature>
<name>A0A4S1CAN8_9BACT</name>
<evidence type="ECO:0000259" key="5">
    <source>
        <dbReference type="Pfam" id="PF07992"/>
    </source>
</evidence>
<dbReference type="Proteomes" id="UP000306416">
    <property type="component" value="Unassembled WGS sequence"/>
</dbReference>
<dbReference type="InterPro" id="IPR036188">
    <property type="entry name" value="FAD/NAD-bd_sf"/>
</dbReference>
<keyword evidence="7" id="KW-1185">Reference proteome</keyword>